<dbReference type="EMBL" id="JAGJWX010000030">
    <property type="protein sequence ID" value="MBP2859435.1"/>
    <property type="molecule type" value="Genomic_DNA"/>
</dbReference>
<feature type="region of interest" description="Disordered" evidence="1">
    <location>
        <begin position="471"/>
        <end position="511"/>
    </location>
</feature>
<accession>A0ABS5BIF4</accession>
<keyword evidence="3" id="KW-1185">Reference proteome</keyword>
<gene>
    <name evidence="2" type="ORF">J8657_17720</name>
</gene>
<dbReference type="RefSeq" id="WP_210175645.1">
    <property type="nucleotide sequence ID" value="NZ_JAGJWX010000030.1"/>
</dbReference>
<organism evidence="2 3">
    <name type="scientific">Dickeya oryzae</name>
    <dbReference type="NCBI Taxonomy" id="1240404"/>
    <lineage>
        <taxon>Bacteria</taxon>
        <taxon>Pseudomonadati</taxon>
        <taxon>Pseudomonadota</taxon>
        <taxon>Gammaproteobacteria</taxon>
        <taxon>Enterobacterales</taxon>
        <taxon>Pectobacteriaceae</taxon>
        <taxon>Dickeya</taxon>
    </lineage>
</organism>
<dbReference type="Proteomes" id="UP000810130">
    <property type="component" value="Unassembled WGS sequence"/>
</dbReference>
<sequence length="511" mass="52452">MKRSKEIEDGVYDGNFIFPSINTDGAYFLSTANEANINAGFAYGNALLQGITGVENTTVTSLSNSYTIDLIGGPPSAISQTPAGVPVVSDNNISVALYQGGSLIVNGTGNFISSGDNTNLTVNGSDNTVVVGDGSNISVNGVPGNIFGGTNTRVNIYGDPNNPDQLTESRVNAADGTSQSTTYNTLGAGSTVTNTYSGPNETGRLTDTLTNNVDGTSSETIYSGTDDGSSVTDTFSGLGAKGTLTESLVNNPDGTSQDTVYNRLGGNWVSVVDDYSGPNDTGNLTHSLVNNADGTSQDTMYGTPGGALVSMTETYSGADGTGTLSKSVINFSDGTSTETLYSQAGNLSWTALTNNYASWNAGGALTANLIDIAPGGLGTSAYIPGGTIWNATGVQLSFNNATLTVPDSVSLPSFSANLLNGPIESNVFDTFAVSSLQNESLTLSNWMDNTDQYSLTSDIPATFGHDLEQQLTNSADSLETDQETENTSSVDGSSDDDDSDSGDGSGDNSGS</sequence>
<evidence type="ECO:0000313" key="2">
    <source>
        <dbReference type="EMBL" id="MBP2859435.1"/>
    </source>
</evidence>
<evidence type="ECO:0000313" key="3">
    <source>
        <dbReference type="Proteomes" id="UP000810130"/>
    </source>
</evidence>
<proteinExistence type="predicted"/>
<comment type="caution">
    <text evidence="2">The sequence shown here is derived from an EMBL/GenBank/DDBJ whole genome shotgun (WGS) entry which is preliminary data.</text>
</comment>
<feature type="non-terminal residue" evidence="2">
    <location>
        <position position="511"/>
    </location>
</feature>
<name>A0ABS5BIF4_9GAMM</name>
<reference evidence="2 3" key="1">
    <citation type="submission" date="2021-04" db="EMBL/GenBank/DDBJ databases">
        <title>Genomic and host-range diversity within the Dickeya zeae complex, identification of D. zeae and D. oryzae members, proposal of two novel subspecies D. zeae subsp. zeae subsp. nov. and D. zeae subsp. dombae subsp. nov.</title>
        <authorList>
            <person name="Van Gijsegem F."/>
            <person name="Hugouvieux-Cotte-Pattat N."/>
        </authorList>
    </citation>
    <scope>NUCLEOTIDE SEQUENCE [LARGE SCALE GENOMIC DNA]</scope>
    <source>
        <strain evidence="2 3">FVG03</strain>
    </source>
</reference>
<evidence type="ECO:0000256" key="1">
    <source>
        <dbReference type="SAM" id="MobiDB-lite"/>
    </source>
</evidence>
<protein>
    <submittedName>
        <fullName evidence="2">Uncharacterized protein</fullName>
    </submittedName>
</protein>